<evidence type="ECO:0000259" key="2">
    <source>
        <dbReference type="Pfam" id="PF20152"/>
    </source>
</evidence>
<dbReference type="STRING" id="92696.A0A4R0R915"/>
<feature type="transmembrane region" description="Helical" evidence="1">
    <location>
        <begin position="44"/>
        <end position="62"/>
    </location>
</feature>
<feature type="transmembrane region" description="Helical" evidence="1">
    <location>
        <begin position="200"/>
        <end position="220"/>
    </location>
</feature>
<dbReference type="PANTHER" id="PTHR40465">
    <property type="entry name" value="CHROMOSOME 1, WHOLE GENOME SHOTGUN SEQUENCE"/>
    <property type="match status" value="1"/>
</dbReference>
<dbReference type="OrthoDB" id="3053835at2759"/>
<dbReference type="PANTHER" id="PTHR40465:SF1">
    <property type="entry name" value="DUF6534 DOMAIN-CONTAINING PROTEIN"/>
    <property type="match status" value="1"/>
</dbReference>
<reference evidence="3 4" key="1">
    <citation type="submission" date="2018-11" db="EMBL/GenBank/DDBJ databases">
        <title>Genome assembly of Steccherinum ochraceum LE-BIN_3174, the white-rot fungus of the Steccherinaceae family (The Residual Polyporoid clade, Polyporales, Basidiomycota).</title>
        <authorList>
            <person name="Fedorova T.V."/>
            <person name="Glazunova O.A."/>
            <person name="Landesman E.O."/>
            <person name="Moiseenko K.V."/>
            <person name="Psurtseva N.V."/>
            <person name="Savinova O.S."/>
            <person name="Shakhova N.V."/>
            <person name="Tyazhelova T.V."/>
            <person name="Vasina D.V."/>
        </authorList>
    </citation>
    <scope>NUCLEOTIDE SEQUENCE [LARGE SCALE GENOMIC DNA]</scope>
    <source>
        <strain evidence="3 4">LE-BIN_3174</strain>
    </source>
</reference>
<sequence length="432" mass="48837">MALNTFLGPVLLAHLLNYWLFGILTVQVYLYYIAFPKDRITLKIFTFVAFVVELAQIVIASYDAYRMLANGWGNQAALDDVGLYWVGLPLMTAISGLVWQMFYTWRIHILSESLVLGLPIVLLSVSQLILGMYASLKVHAIHFIPQLRPSIVTTLTEAWLALAIACNCLITCLMFYHLLKAKNVSQSKRTTAFLSRMIMYTVETGAATMALYLLVLILFKQSKTELYVIPLMMTSKVYSNSLLMMLNARINIEGGRNSRNALVNPFISLRPTNLSIRQSQDPTSPSSRWVSVLDFGDTNTSDPIMNQYAKLPPYAQPFTRTNVRPGFAIFEPRISRPKSTECLHVRELLIRRPARVMMNFSLSQTSGDMMSWQLTRRSSCDTVHFQRPPLPLMSTTVALRNPLATWHGSIHLYNPPKADVDESGWSTIPTLD</sequence>
<proteinExistence type="predicted"/>
<comment type="caution">
    <text evidence="3">The sequence shown here is derived from an EMBL/GenBank/DDBJ whole genome shotgun (WGS) entry which is preliminary data.</text>
</comment>
<organism evidence="3 4">
    <name type="scientific">Steccherinum ochraceum</name>
    <dbReference type="NCBI Taxonomy" id="92696"/>
    <lineage>
        <taxon>Eukaryota</taxon>
        <taxon>Fungi</taxon>
        <taxon>Dikarya</taxon>
        <taxon>Basidiomycota</taxon>
        <taxon>Agaricomycotina</taxon>
        <taxon>Agaricomycetes</taxon>
        <taxon>Polyporales</taxon>
        <taxon>Steccherinaceae</taxon>
        <taxon>Steccherinum</taxon>
    </lineage>
</organism>
<feature type="domain" description="DUF6534" evidence="2">
    <location>
        <begin position="163"/>
        <end position="249"/>
    </location>
</feature>
<evidence type="ECO:0000256" key="1">
    <source>
        <dbReference type="SAM" id="Phobius"/>
    </source>
</evidence>
<keyword evidence="1" id="KW-1133">Transmembrane helix</keyword>
<dbReference type="AlphaFoldDB" id="A0A4R0R915"/>
<dbReference type="Proteomes" id="UP000292702">
    <property type="component" value="Unassembled WGS sequence"/>
</dbReference>
<feature type="transmembrane region" description="Helical" evidence="1">
    <location>
        <begin position="82"/>
        <end position="102"/>
    </location>
</feature>
<dbReference type="InterPro" id="IPR045339">
    <property type="entry name" value="DUF6534"/>
</dbReference>
<keyword evidence="1" id="KW-0812">Transmembrane</keyword>
<name>A0A4R0R915_9APHY</name>
<keyword evidence="1" id="KW-0472">Membrane</keyword>
<evidence type="ECO:0000313" key="3">
    <source>
        <dbReference type="EMBL" id="TCD63023.1"/>
    </source>
</evidence>
<feature type="transmembrane region" description="Helical" evidence="1">
    <location>
        <begin position="6"/>
        <end position="32"/>
    </location>
</feature>
<dbReference type="Pfam" id="PF20152">
    <property type="entry name" value="DUF6534"/>
    <property type="match status" value="1"/>
</dbReference>
<evidence type="ECO:0000313" key="4">
    <source>
        <dbReference type="Proteomes" id="UP000292702"/>
    </source>
</evidence>
<protein>
    <recommendedName>
        <fullName evidence="2">DUF6534 domain-containing protein</fullName>
    </recommendedName>
</protein>
<feature type="transmembrane region" description="Helical" evidence="1">
    <location>
        <begin position="158"/>
        <end position="179"/>
    </location>
</feature>
<keyword evidence="4" id="KW-1185">Reference proteome</keyword>
<feature type="transmembrane region" description="Helical" evidence="1">
    <location>
        <begin position="114"/>
        <end position="138"/>
    </location>
</feature>
<gene>
    <name evidence="3" type="ORF">EIP91_006086</name>
</gene>
<dbReference type="EMBL" id="RWJN01000328">
    <property type="protein sequence ID" value="TCD63023.1"/>
    <property type="molecule type" value="Genomic_DNA"/>
</dbReference>
<accession>A0A4R0R915</accession>